<reference key="2">
    <citation type="submission" date="2011-10" db="EMBL/GenBank/DDBJ databases">
        <title>The genome and transcriptome sequence of Clonorchis sinensis provide insights into the carcinogenic liver fluke.</title>
        <authorList>
            <person name="Wang X."/>
            <person name="Huang Y."/>
            <person name="Chen W."/>
            <person name="Liu H."/>
            <person name="Guo L."/>
            <person name="Chen Y."/>
            <person name="Luo F."/>
            <person name="Zhou W."/>
            <person name="Sun J."/>
            <person name="Mao Q."/>
            <person name="Liang P."/>
            <person name="Zhou C."/>
            <person name="Tian Y."/>
            <person name="Men J."/>
            <person name="Lv X."/>
            <person name="Huang L."/>
            <person name="Zhou J."/>
            <person name="Hu Y."/>
            <person name="Li R."/>
            <person name="Zhang F."/>
            <person name="Lei H."/>
            <person name="Li X."/>
            <person name="Hu X."/>
            <person name="Liang C."/>
            <person name="Xu J."/>
            <person name="Wu Z."/>
            <person name="Yu X."/>
        </authorList>
    </citation>
    <scope>NUCLEOTIDE SEQUENCE</scope>
    <source>
        <strain>Henan</strain>
    </source>
</reference>
<gene>
    <name evidence="1" type="ORF">CLF_106052</name>
</gene>
<dbReference type="EMBL" id="DF143148">
    <property type="protein sequence ID" value="GAA51403.1"/>
    <property type="molecule type" value="Genomic_DNA"/>
</dbReference>
<protein>
    <submittedName>
        <fullName evidence="1">Uncharacterized protein</fullName>
    </submittedName>
</protein>
<organism evidence="1 2">
    <name type="scientific">Clonorchis sinensis</name>
    <name type="common">Chinese liver fluke</name>
    <dbReference type="NCBI Taxonomy" id="79923"/>
    <lineage>
        <taxon>Eukaryota</taxon>
        <taxon>Metazoa</taxon>
        <taxon>Spiralia</taxon>
        <taxon>Lophotrochozoa</taxon>
        <taxon>Platyhelminthes</taxon>
        <taxon>Trematoda</taxon>
        <taxon>Digenea</taxon>
        <taxon>Opisthorchiida</taxon>
        <taxon>Opisthorchiata</taxon>
        <taxon>Opisthorchiidae</taxon>
        <taxon>Clonorchis</taxon>
    </lineage>
</organism>
<evidence type="ECO:0000313" key="1">
    <source>
        <dbReference type="EMBL" id="GAA51403.1"/>
    </source>
</evidence>
<proteinExistence type="predicted"/>
<reference evidence="1" key="1">
    <citation type="journal article" date="2011" name="Genome Biol.">
        <title>The draft genome of the carcinogenic human liver fluke Clonorchis sinensis.</title>
        <authorList>
            <person name="Wang X."/>
            <person name="Chen W."/>
            <person name="Huang Y."/>
            <person name="Sun J."/>
            <person name="Men J."/>
            <person name="Liu H."/>
            <person name="Luo F."/>
            <person name="Guo L."/>
            <person name="Lv X."/>
            <person name="Deng C."/>
            <person name="Zhou C."/>
            <person name="Fan Y."/>
            <person name="Li X."/>
            <person name="Huang L."/>
            <person name="Hu Y."/>
            <person name="Liang C."/>
            <person name="Hu X."/>
            <person name="Xu J."/>
            <person name="Yu X."/>
        </authorList>
    </citation>
    <scope>NUCLEOTIDE SEQUENCE [LARGE SCALE GENOMIC DNA]</scope>
    <source>
        <strain evidence="1">Henan</strain>
    </source>
</reference>
<dbReference type="AlphaFoldDB" id="G7YEM0"/>
<sequence>MYASTGGDIRAFTRDTVHCQTVTVSEGQRIQKQTWDGERRSPLVVRRSDAVPTLVIFWSRVVRLAMKDSQPSLMSAGCFTELKQWNCTLDFRRRYWTDVSAHSGSVNPSRWRVDEWIHSSLGCASDFGQTVLQVVSMISFIFFGSSSKSPLRRSDP</sequence>
<dbReference type="Proteomes" id="UP000008909">
    <property type="component" value="Unassembled WGS sequence"/>
</dbReference>
<keyword evidence="2" id="KW-1185">Reference proteome</keyword>
<name>G7YEM0_CLOSI</name>
<accession>G7YEM0</accession>
<evidence type="ECO:0000313" key="2">
    <source>
        <dbReference type="Proteomes" id="UP000008909"/>
    </source>
</evidence>